<name>A0A1I7Y0P1_9BILA</name>
<reference evidence="3" key="1">
    <citation type="submission" date="2016-11" db="UniProtKB">
        <authorList>
            <consortium name="WormBaseParasite"/>
        </authorList>
    </citation>
    <scope>IDENTIFICATION</scope>
</reference>
<dbReference type="AlphaFoldDB" id="A0A1I7Y0P1"/>
<sequence>MNEYWQLKRGSRPQEGEPDEPKRCREREDGGRDDRTAEVYESHKLERVNKQTTSRGVEARQTPVYRRSLSLSRRDRLSLRILPSRYHS</sequence>
<dbReference type="WBParaSite" id="L893_g1145.t1">
    <property type="protein sequence ID" value="L893_g1145.t1"/>
    <property type="gene ID" value="L893_g1145"/>
</dbReference>
<accession>A0A1I7Y0P1</accession>
<feature type="region of interest" description="Disordered" evidence="1">
    <location>
        <begin position="1"/>
        <end position="61"/>
    </location>
</feature>
<protein>
    <submittedName>
        <fullName evidence="3">Uncharacterized protein</fullName>
    </submittedName>
</protein>
<dbReference type="Proteomes" id="UP000095287">
    <property type="component" value="Unplaced"/>
</dbReference>
<keyword evidence="2" id="KW-1185">Reference proteome</keyword>
<evidence type="ECO:0000313" key="3">
    <source>
        <dbReference type="WBParaSite" id="L893_g1145.t1"/>
    </source>
</evidence>
<organism evidence="2 3">
    <name type="scientific">Steinernema glaseri</name>
    <dbReference type="NCBI Taxonomy" id="37863"/>
    <lineage>
        <taxon>Eukaryota</taxon>
        <taxon>Metazoa</taxon>
        <taxon>Ecdysozoa</taxon>
        <taxon>Nematoda</taxon>
        <taxon>Chromadorea</taxon>
        <taxon>Rhabditida</taxon>
        <taxon>Tylenchina</taxon>
        <taxon>Panagrolaimomorpha</taxon>
        <taxon>Strongyloidoidea</taxon>
        <taxon>Steinernematidae</taxon>
        <taxon>Steinernema</taxon>
    </lineage>
</organism>
<feature type="compositionally biased region" description="Basic and acidic residues" evidence="1">
    <location>
        <begin position="12"/>
        <end position="49"/>
    </location>
</feature>
<evidence type="ECO:0000256" key="1">
    <source>
        <dbReference type="SAM" id="MobiDB-lite"/>
    </source>
</evidence>
<evidence type="ECO:0000313" key="2">
    <source>
        <dbReference type="Proteomes" id="UP000095287"/>
    </source>
</evidence>
<proteinExistence type="predicted"/>